<gene>
    <name evidence="1" type="ORF">GCWU000325_00250</name>
</gene>
<protein>
    <submittedName>
        <fullName evidence="1">Uncharacterized protein</fullName>
    </submittedName>
</protein>
<sequence length="45" mass="4902">MGANYGLVGSNDCLAGANNGRLSVGRDFLTCWRLFVRVFCSEIMS</sequence>
<keyword evidence="2" id="KW-1185">Reference proteome</keyword>
<dbReference type="AlphaFoldDB" id="C9LDI0"/>
<dbReference type="Proteomes" id="UP000003460">
    <property type="component" value="Unassembled WGS sequence"/>
</dbReference>
<name>C9LDI0_9BACT</name>
<dbReference type="EMBL" id="ACIJ02000004">
    <property type="protein sequence ID" value="EEX72848.1"/>
    <property type="molecule type" value="Genomic_DNA"/>
</dbReference>
<dbReference type="HOGENOM" id="CLU_3203677_0_0_10"/>
<proteinExistence type="predicted"/>
<reference evidence="1" key="1">
    <citation type="submission" date="2009-09" db="EMBL/GenBank/DDBJ databases">
        <authorList>
            <person name="Weinstock G."/>
            <person name="Sodergren E."/>
            <person name="Clifton S."/>
            <person name="Fulton L."/>
            <person name="Fulton B."/>
            <person name="Courtney L."/>
            <person name="Fronick C."/>
            <person name="Harrison M."/>
            <person name="Strong C."/>
            <person name="Farmer C."/>
            <person name="Delahaunty K."/>
            <person name="Markovic C."/>
            <person name="Hall O."/>
            <person name="Minx P."/>
            <person name="Tomlinson C."/>
            <person name="Mitreva M."/>
            <person name="Nelson J."/>
            <person name="Hou S."/>
            <person name="Wollam A."/>
            <person name="Pepin K.H."/>
            <person name="Johnson M."/>
            <person name="Bhonagiri V."/>
            <person name="Nash W.E."/>
            <person name="Warren W."/>
            <person name="Chinwalla A."/>
            <person name="Mardis E.R."/>
            <person name="Wilson R.K."/>
        </authorList>
    </citation>
    <scope>NUCLEOTIDE SEQUENCE [LARGE SCALE GENOMIC DNA]</scope>
    <source>
        <strain evidence="1">ATCC 51259</strain>
    </source>
</reference>
<accession>C9LDI0</accession>
<comment type="caution">
    <text evidence="1">The sequence shown here is derived from an EMBL/GenBank/DDBJ whole genome shotgun (WGS) entry which is preliminary data.</text>
</comment>
<evidence type="ECO:0000313" key="1">
    <source>
        <dbReference type="EMBL" id="EEX72848.1"/>
    </source>
</evidence>
<evidence type="ECO:0000313" key="2">
    <source>
        <dbReference type="Proteomes" id="UP000003460"/>
    </source>
</evidence>
<organism evidence="1 2">
    <name type="scientific">Alloprevotella tannerae ATCC 51259</name>
    <dbReference type="NCBI Taxonomy" id="626522"/>
    <lineage>
        <taxon>Bacteria</taxon>
        <taxon>Pseudomonadati</taxon>
        <taxon>Bacteroidota</taxon>
        <taxon>Bacteroidia</taxon>
        <taxon>Bacteroidales</taxon>
        <taxon>Prevotellaceae</taxon>
        <taxon>Alloprevotella</taxon>
    </lineage>
</organism>